<evidence type="ECO:0000256" key="1">
    <source>
        <dbReference type="SAM" id="SignalP"/>
    </source>
</evidence>
<dbReference type="HOGENOM" id="CLU_1816954_0_0_1"/>
<keyword evidence="1" id="KW-0732">Signal</keyword>
<reference evidence="3" key="2">
    <citation type="submission" date="2015-01" db="EMBL/GenBank/DDBJ databases">
        <title>Evolutionary Origins and Diversification of the Mycorrhizal Mutualists.</title>
        <authorList>
            <consortium name="DOE Joint Genome Institute"/>
            <consortium name="Mycorrhizal Genomics Consortium"/>
            <person name="Kohler A."/>
            <person name="Kuo A."/>
            <person name="Nagy L.G."/>
            <person name="Floudas D."/>
            <person name="Copeland A."/>
            <person name="Barry K.W."/>
            <person name="Cichocki N."/>
            <person name="Veneault-Fourrey C."/>
            <person name="LaButti K."/>
            <person name="Lindquist E.A."/>
            <person name="Lipzen A."/>
            <person name="Lundell T."/>
            <person name="Morin E."/>
            <person name="Murat C."/>
            <person name="Riley R."/>
            <person name="Ohm R."/>
            <person name="Sun H."/>
            <person name="Tunlid A."/>
            <person name="Henrissat B."/>
            <person name="Grigoriev I.V."/>
            <person name="Hibbett D.S."/>
            <person name="Martin F."/>
        </authorList>
    </citation>
    <scope>NUCLEOTIDE SEQUENCE [LARGE SCALE GENOMIC DNA]</scope>
    <source>
        <strain evidence="3">Foug A</strain>
    </source>
</reference>
<name>A0A0C3EH00_9AGAM</name>
<evidence type="ECO:0000313" key="2">
    <source>
        <dbReference type="EMBL" id="KIM67564.1"/>
    </source>
</evidence>
<organism evidence="2 3">
    <name type="scientific">Scleroderma citrinum Foug A</name>
    <dbReference type="NCBI Taxonomy" id="1036808"/>
    <lineage>
        <taxon>Eukaryota</taxon>
        <taxon>Fungi</taxon>
        <taxon>Dikarya</taxon>
        <taxon>Basidiomycota</taxon>
        <taxon>Agaricomycotina</taxon>
        <taxon>Agaricomycetes</taxon>
        <taxon>Agaricomycetidae</taxon>
        <taxon>Boletales</taxon>
        <taxon>Sclerodermatineae</taxon>
        <taxon>Sclerodermataceae</taxon>
        <taxon>Scleroderma</taxon>
    </lineage>
</organism>
<dbReference type="InParanoid" id="A0A0C3EH00"/>
<evidence type="ECO:0000313" key="3">
    <source>
        <dbReference type="Proteomes" id="UP000053989"/>
    </source>
</evidence>
<keyword evidence="3" id="KW-1185">Reference proteome</keyword>
<feature type="chain" id="PRO_5002163860" evidence="1">
    <location>
        <begin position="19"/>
        <end position="142"/>
    </location>
</feature>
<accession>A0A0C3EH00</accession>
<dbReference type="Proteomes" id="UP000053989">
    <property type="component" value="Unassembled WGS sequence"/>
</dbReference>
<dbReference type="EMBL" id="KN822012">
    <property type="protein sequence ID" value="KIM67564.1"/>
    <property type="molecule type" value="Genomic_DNA"/>
</dbReference>
<dbReference type="AlphaFoldDB" id="A0A0C3EH00"/>
<feature type="signal peptide" evidence="1">
    <location>
        <begin position="1"/>
        <end position="18"/>
    </location>
</feature>
<protein>
    <submittedName>
        <fullName evidence="2">Uncharacterized protein</fullName>
    </submittedName>
</protein>
<proteinExistence type="predicted"/>
<sequence>MFSFRVADFLLYFQLYLAYQDDPTFVVDECDDQEWFHPSGHGTSEEIYSHFPGTVFASGSILIDKQSIALQRLGLDIFRLRKICHGICLSRSQSMTVPRLRRWEFHDASAVEQARAVLEHRAFSLDRANFPRHVEELTELER</sequence>
<reference evidence="2 3" key="1">
    <citation type="submission" date="2014-04" db="EMBL/GenBank/DDBJ databases">
        <authorList>
            <consortium name="DOE Joint Genome Institute"/>
            <person name="Kuo A."/>
            <person name="Kohler A."/>
            <person name="Nagy L.G."/>
            <person name="Floudas D."/>
            <person name="Copeland A."/>
            <person name="Barry K.W."/>
            <person name="Cichocki N."/>
            <person name="Veneault-Fourrey C."/>
            <person name="LaButti K."/>
            <person name="Lindquist E.A."/>
            <person name="Lipzen A."/>
            <person name="Lundell T."/>
            <person name="Morin E."/>
            <person name="Murat C."/>
            <person name="Sun H."/>
            <person name="Tunlid A."/>
            <person name="Henrissat B."/>
            <person name="Grigoriev I.V."/>
            <person name="Hibbett D.S."/>
            <person name="Martin F."/>
            <person name="Nordberg H.P."/>
            <person name="Cantor M.N."/>
            <person name="Hua S.X."/>
        </authorList>
    </citation>
    <scope>NUCLEOTIDE SEQUENCE [LARGE SCALE GENOMIC DNA]</scope>
    <source>
        <strain evidence="2 3">Foug A</strain>
    </source>
</reference>
<gene>
    <name evidence="2" type="ORF">SCLCIDRAFT_21088</name>
</gene>